<reference evidence="2" key="1">
    <citation type="journal article" date="2019" name="Int. J. Syst. Evol. Microbiol.">
        <title>The Global Catalogue of Microorganisms (GCM) 10K type strain sequencing project: providing services to taxonomists for standard genome sequencing and annotation.</title>
        <authorList>
            <consortium name="The Broad Institute Genomics Platform"/>
            <consortium name="The Broad Institute Genome Sequencing Center for Infectious Disease"/>
            <person name="Wu L."/>
            <person name="Ma J."/>
        </authorList>
    </citation>
    <scope>NUCLEOTIDE SEQUENCE [LARGE SCALE GENOMIC DNA]</scope>
    <source>
        <strain evidence="2">2902at01</strain>
    </source>
</reference>
<dbReference type="SMART" id="SM00855">
    <property type="entry name" value="PGAM"/>
    <property type="match status" value="1"/>
</dbReference>
<evidence type="ECO:0000313" key="2">
    <source>
        <dbReference type="Proteomes" id="UP001595868"/>
    </source>
</evidence>
<dbReference type="PANTHER" id="PTHR48100:SF15">
    <property type="entry name" value="SEDOHEPTULOSE 1,7-BISPHOSPHATASE"/>
    <property type="match status" value="1"/>
</dbReference>
<dbReference type="CDD" id="cd07067">
    <property type="entry name" value="HP_PGM_like"/>
    <property type="match status" value="1"/>
</dbReference>
<keyword evidence="2" id="KW-1185">Reference proteome</keyword>
<protein>
    <submittedName>
        <fullName evidence="1">Histidine phosphatase family protein</fullName>
    </submittedName>
</protein>
<gene>
    <name evidence="1" type="ORF">ACFOX0_29710</name>
</gene>
<dbReference type="SUPFAM" id="SSF53254">
    <property type="entry name" value="Phosphoglycerate mutase-like"/>
    <property type="match status" value="1"/>
</dbReference>
<dbReference type="InterPro" id="IPR013078">
    <property type="entry name" value="His_Pase_superF_clade-1"/>
</dbReference>
<name>A0ABV8KW39_9ACTN</name>
<dbReference type="Proteomes" id="UP001595868">
    <property type="component" value="Unassembled WGS sequence"/>
</dbReference>
<comment type="caution">
    <text evidence="1">The sequence shown here is derived from an EMBL/GenBank/DDBJ whole genome shotgun (WGS) entry which is preliminary data.</text>
</comment>
<sequence length="191" mass="20756">MGKIVLIRHGQTEWSAAGRHTSYTDLELTDEGERQAAALGGRLAGRDFVAVLCSPRRRARRTADLAGLTVTDVDDDLAEWNYGDYEGRTSADIRRDRPDWDLWTDGCPGGEAPDQVAARLDRVLERAAALLERGDVALVAHGHSLRVAAARWIGLGADGGGRLRLETATLSTLGHEHERRVVLTWNVPAGG</sequence>
<dbReference type="InterPro" id="IPR050275">
    <property type="entry name" value="PGM_Phosphatase"/>
</dbReference>
<dbReference type="PANTHER" id="PTHR48100">
    <property type="entry name" value="BROAD-SPECIFICITY PHOSPHATASE YOR283W-RELATED"/>
    <property type="match status" value="1"/>
</dbReference>
<dbReference type="Pfam" id="PF00300">
    <property type="entry name" value="His_Phos_1"/>
    <property type="match status" value="1"/>
</dbReference>
<accession>A0ABV8KW39</accession>
<dbReference type="Gene3D" id="3.40.50.1240">
    <property type="entry name" value="Phosphoglycerate mutase-like"/>
    <property type="match status" value="1"/>
</dbReference>
<proteinExistence type="predicted"/>
<dbReference type="EMBL" id="JBHSBN010000033">
    <property type="protein sequence ID" value="MFC4110087.1"/>
    <property type="molecule type" value="Genomic_DNA"/>
</dbReference>
<dbReference type="RefSeq" id="WP_377552222.1">
    <property type="nucleotide sequence ID" value="NZ_JBHSBN010000033.1"/>
</dbReference>
<dbReference type="InterPro" id="IPR029033">
    <property type="entry name" value="His_PPase_superfam"/>
</dbReference>
<organism evidence="1 2">
    <name type="scientific">Micromonospora zhanjiangensis</name>
    <dbReference type="NCBI Taxonomy" id="1522057"/>
    <lineage>
        <taxon>Bacteria</taxon>
        <taxon>Bacillati</taxon>
        <taxon>Actinomycetota</taxon>
        <taxon>Actinomycetes</taxon>
        <taxon>Micromonosporales</taxon>
        <taxon>Micromonosporaceae</taxon>
        <taxon>Micromonospora</taxon>
    </lineage>
</organism>
<evidence type="ECO:0000313" key="1">
    <source>
        <dbReference type="EMBL" id="MFC4110087.1"/>
    </source>
</evidence>